<evidence type="ECO:0000256" key="1">
    <source>
        <dbReference type="ARBA" id="ARBA00022801"/>
    </source>
</evidence>
<keyword evidence="4" id="KW-1185">Reference proteome</keyword>
<organism evidence="3 4">
    <name type="scientific">Paenibacillus oenotherae</name>
    <dbReference type="NCBI Taxonomy" id="1435645"/>
    <lineage>
        <taxon>Bacteria</taxon>
        <taxon>Bacillati</taxon>
        <taxon>Bacillota</taxon>
        <taxon>Bacilli</taxon>
        <taxon>Bacillales</taxon>
        <taxon>Paenibacillaceae</taxon>
        <taxon>Paenibacillus</taxon>
    </lineage>
</organism>
<evidence type="ECO:0000259" key="2">
    <source>
        <dbReference type="Pfam" id="PF08840"/>
    </source>
</evidence>
<protein>
    <submittedName>
        <fullName evidence="3">Alpha/beta hydrolase</fullName>
    </submittedName>
</protein>
<dbReference type="InterPro" id="IPR014940">
    <property type="entry name" value="BAAT_C"/>
</dbReference>
<reference evidence="3 4" key="1">
    <citation type="submission" date="2021-07" db="EMBL/GenBank/DDBJ databases">
        <title>Paenibacillus radiodurans sp. nov., isolated from the southeastern edge of Tengger Desert.</title>
        <authorList>
            <person name="Zhang G."/>
        </authorList>
    </citation>
    <scope>NUCLEOTIDE SEQUENCE [LARGE SCALE GENOMIC DNA]</scope>
    <source>
        <strain evidence="3 4">DT7-4</strain>
    </source>
</reference>
<dbReference type="InterPro" id="IPR050261">
    <property type="entry name" value="FrsA_esterase"/>
</dbReference>
<dbReference type="PANTHER" id="PTHR22946">
    <property type="entry name" value="DIENELACTONE HYDROLASE DOMAIN-CONTAINING PROTEIN-RELATED"/>
    <property type="match status" value="1"/>
</dbReference>
<dbReference type="Proteomes" id="UP000812277">
    <property type="component" value="Unassembled WGS sequence"/>
</dbReference>
<dbReference type="Pfam" id="PF08840">
    <property type="entry name" value="BAAT_C"/>
    <property type="match status" value="1"/>
</dbReference>
<dbReference type="PANTHER" id="PTHR22946:SF9">
    <property type="entry name" value="POLYKETIDE TRANSFERASE AF380"/>
    <property type="match status" value="1"/>
</dbReference>
<comment type="caution">
    <text evidence="3">The sequence shown here is derived from an EMBL/GenBank/DDBJ whole genome shotgun (WGS) entry which is preliminary data.</text>
</comment>
<keyword evidence="1 3" id="KW-0378">Hydrolase</keyword>
<dbReference type="InterPro" id="IPR029058">
    <property type="entry name" value="AB_hydrolase_fold"/>
</dbReference>
<evidence type="ECO:0000313" key="3">
    <source>
        <dbReference type="EMBL" id="MBW7475442.1"/>
    </source>
</evidence>
<dbReference type="EMBL" id="JAHZIJ010000007">
    <property type="protein sequence ID" value="MBW7475442.1"/>
    <property type="molecule type" value="Genomic_DNA"/>
</dbReference>
<dbReference type="Gene3D" id="3.40.50.1820">
    <property type="entry name" value="alpha/beta hydrolase"/>
    <property type="match status" value="1"/>
</dbReference>
<proteinExistence type="predicted"/>
<gene>
    <name evidence="3" type="ORF">K0T92_11840</name>
</gene>
<name>A0ABS7D676_9BACL</name>
<accession>A0ABS7D676</accession>
<feature type="domain" description="BAAT/Acyl-CoA thioester hydrolase C-terminal" evidence="2">
    <location>
        <begin position="118"/>
        <end position="223"/>
    </location>
</feature>
<evidence type="ECO:0000313" key="4">
    <source>
        <dbReference type="Proteomes" id="UP000812277"/>
    </source>
</evidence>
<sequence length="282" mass="30886">MSEAELLEQSFELDLGSELVVRGEVRVRDDGIAKPALIVSHGFKGFKDWGFIPYAARSMAAGGYAVITFNFSCSGVRETDFDELDKFGVNTYSREQADLEALLAALVEGRLPLVHLIERSSIFLLGHSRGGGNSVLFAAEHPLIRAVVAWNGIGDCNLFDEAFREEVLRNGVGYVANARTKQQMPIARVFFDDLDSNSERFNIPARAAEIDTPILFIQGDGDSERLLEGNRLLREAAPDKSHVTLEGANHTFGAVHPFAGTTGHLEKAIELSLAFLNKYTGN</sequence>
<dbReference type="SUPFAM" id="SSF53474">
    <property type="entry name" value="alpha/beta-Hydrolases"/>
    <property type="match status" value="1"/>
</dbReference>
<dbReference type="GO" id="GO:0016787">
    <property type="term" value="F:hydrolase activity"/>
    <property type="evidence" value="ECO:0007669"/>
    <property type="project" value="UniProtKB-KW"/>
</dbReference>